<evidence type="ECO:0000313" key="2">
    <source>
        <dbReference type="EMBL" id="TNN45843.1"/>
    </source>
</evidence>
<feature type="chain" id="PRO_5021244530" description="Secreted protein" evidence="1">
    <location>
        <begin position="21"/>
        <end position="136"/>
    </location>
</feature>
<keyword evidence="1" id="KW-0732">Signal</keyword>
<organism evidence="2 3">
    <name type="scientific">Liparis tanakae</name>
    <name type="common">Tanaka's snailfish</name>
    <dbReference type="NCBI Taxonomy" id="230148"/>
    <lineage>
        <taxon>Eukaryota</taxon>
        <taxon>Metazoa</taxon>
        <taxon>Chordata</taxon>
        <taxon>Craniata</taxon>
        <taxon>Vertebrata</taxon>
        <taxon>Euteleostomi</taxon>
        <taxon>Actinopterygii</taxon>
        <taxon>Neopterygii</taxon>
        <taxon>Teleostei</taxon>
        <taxon>Neoteleostei</taxon>
        <taxon>Acanthomorphata</taxon>
        <taxon>Eupercaria</taxon>
        <taxon>Perciformes</taxon>
        <taxon>Cottioidei</taxon>
        <taxon>Cottales</taxon>
        <taxon>Liparidae</taxon>
        <taxon>Liparis</taxon>
    </lineage>
</organism>
<keyword evidence="3" id="KW-1185">Reference proteome</keyword>
<reference evidence="2 3" key="1">
    <citation type="submission" date="2019-03" db="EMBL/GenBank/DDBJ databases">
        <title>First draft genome of Liparis tanakae, snailfish: a comprehensive survey of snailfish specific genes.</title>
        <authorList>
            <person name="Kim W."/>
            <person name="Song I."/>
            <person name="Jeong J.-H."/>
            <person name="Kim D."/>
            <person name="Kim S."/>
            <person name="Ryu S."/>
            <person name="Song J.Y."/>
            <person name="Lee S.K."/>
        </authorList>
    </citation>
    <scope>NUCLEOTIDE SEQUENCE [LARGE SCALE GENOMIC DNA]</scope>
    <source>
        <tissue evidence="2">Muscle</tissue>
    </source>
</reference>
<evidence type="ECO:0008006" key="4">
    <source>
        <dbReference type="Google" id="ProtNLM"/>
    </source>
</evidence>
<proteinExistence type="predicted"/>
<comment type="caution">
    <text evidence="2">The sequence shown here is derived from an EMBL/GenBank/DDBJ whole genome shotgun (WGS) entry which is preliminary data.</text>
</comment>
<gene>
    <name evidence="2" type="ORF">EYF80_043968</name>
</gene>
<protein>
    <recommendedName>
        <fullName evidence="4">Secreted protein</fullName>
    </recommendedName>
</protein>
<sequence length="136" mass="15157">MWLPFDLGLPFALRLPFALGLSFDLRLPFDLGLPFALGKGLRGVAQQVVRSLLVAHDVHQLQVLRGEQQAVEVEQVDVAALVALQSVQQGGDDRPLLLNPGHEKRRRRRIGNNNYLFLAVSDLTRRLEVVSVVSDK</sequence>
<dbReference type="AlphaFoldDB" id="A0A4Z2FYR0"/>
<evidence type="ECO:0000256" key="1">
    <source>
        <dbReference type="SAM" id="SignalP"/>
    </source>
</evidence>
<feature type="signal peptide" evidence="1">
    <location>
        <begin position="1"/>
        <end position="20"/>
    </location>
</feature>
<dbReference type="Proteomes" id="UP000314294">
    <property type="component" value="Unassembled WGS sequence"/>
</dbReference>
<name>A0A4Z2FYR0_9TELE</name>
<dbReference type="EMBL" id="SRLO01000821">
    <property type="protein sequence ID" value="TNN45843.1"/>
    <property type="molecule type" value="Genomic_DNA"/>
</dbReference>
<accession>A0A4Z2FYR0</accession>
<evidence type="ECO:0000313" key="3">
    <source>
        <dbReference type="Proteomes" id="UP000314294"/>
    </source>
</evidence>